<evidence type="ECO:0000313" key="2">
    <source>
        <dbReference type="EMBL" id="OHA41146.1"/>
    </source>
</evidence>
<dbReference type="GO" id="GO:0005525">
    <property type="term" value="F:GTP binding"/>
    <property type="evidence" value="ECO:0007669"/>
    <property type="project" value="TreeGrafter"/>
</dbReference>
<reference evidence="2 3" key="1">
    <citation type="journal article" date="2016" name="Nat. Commun.">
        <title>Thousands of microbial genomes shed light on interconnected biogeochemical processes in an aquifer system.</title>
        <authorList>
            <person name="Anantharaman K."/>
            <person name="Brown C.T."/>
            <person name="Hug L.A."/>
            <person name="Sharon I."/>
            <person name="Castelle C.J."/>
            <person name="Probst A.J."/>
            <person name="Thomas B.C."/>
            <person name="Singh A."/>
            <person name="Wilkins M.J."/>
            <person name="Karaoz U."/>
            <person name="Brodie E.L."/>
            <person name="Williams K.H."/>
            <person name="Hubbard S.S."/>
            <person name="Banfield J.F."/>
        </authorList>
    </citation>
    <scope>NUCLEOTIDE SEQUENCE [LARGE SCALE GENOMIC DNA]</scope>
</reference>
<name>A0A1G2NYF5_9BACT</name>
<dbReference type="EMBL" id="MHSH01000038">
    <property type="protein sequence ID" value="OHA41146.1"/>
    <property type="molecule type" value="Genomic_DNA"/>
</dbReference>
<dbReference type="AlphaFoldDB" id="A0A1G2NYF5"/>
<evidence type="ECO:0008006" key="4">
    <source>
        <dbReference type="Google" id="ProtNLM"/>
    </source>
</evidence>
<dbReference type="Gene3D" id="2.40.320.10">
    <property type="entry name" value="Hypothetical Protein Pfu-838710-001"/>
    <property type="match status" value="1"/>
</dbReference>
<dbReference type="SUPFAM" id="SSF55154">
    <property type="entry name" value="CYTH-like phosphatases"/>
    <property type="match status" value="1"/>
</dbReference>
<sequence length="171" mass="20173">MLGDPIPLEKEDKYVIAFFDPSVIPVPHYSAEITQQYLITPDPKEERRVRARGDRDGFTYYYTIKEEMSKGIRTEREEIIGEHEYRTLLSLRDSKLKTIRKQRISFFWNERYFEIDIFTAPKVHKGLVLMELERSGRRKKLILPPFLEMVRDVTGDKRYGNRSLASGIALT</sequence>
<dbReference type="PANTHER" id="PTHR34932">
    <property type="entry name" value="TRPL TRANSLOCATION DEFECT PROTEIN 14"/>
    <property type="match status" value="1"/>
</dbReference>
<gene>
    <name evidence="2" type="ORF">A3H68_02885</name>
</gene>
<accession>A0A1G2NYF5</accession>
<evidence type="ECO:0000313" key="3">
    <source>
        <dbReference type="Proteomes" id="UP000176429"/>
    </source>
</evidence>
<dbReference type="PIRSF" id="PIRSF016487">
    <property type="entry name" value="CYTH_UCP016487"/>
    <property type="match status" value="1"/>
</dbReference>
<feature type="active site" description="Proton acceptor" evidence="1">
    <location>
        <position position="37"/>
    </location>
</feature>
<organism evidence="2 3">
    <name type="scientific">Candidatus Taylorbacteria bacterium RIFCSPLOWO2_02_FULL_46_40</name>
    <dbReference type="NCBI Taxonomy" id="1802329"/>
    <lineage>
        <taxon>Bacteria</taxon>
        <taxon>Candidatus Tayloriibacteriota</taxon>
    </lineage>
</organism>
<dbReference type="Proteomes" id="UP000176429">
    <property type="component" value="Unassembled WGS sequence"/>
</dbReference>
<proteinExistence type="predicted"/>
<dbReference type="PANTHER" id="PTHR34932:SF1">
    <property type="entry name" value="TRPL TRANSLOCATION DEFECT PROTEIN 14"/>
    <property type="match status" value="1"/>
</dbReference>
<protein>
    <recommendedName>
        <fullName evidence="4">CYTH domain-containing protein</fullName>
    </recommendedName>
</protein>
<dbReference type="InterPro" id="IPR012042">
    <property type="entry name" value="NeuTTM/CthTTM-like"/>
</dbReference>
<evidence type="ECO:0000256" key="1">
    <source>
        <dbReference type="PIRSR" id="PIRSR016487-1"/>
    </source>
</evidence>
<dbReference type="InterPro" id="IPR053227">
    <property type="entry name" value="TRPL-trafficking_regulator"/>
</dbReference>
<comment type="caution">
    <text evidence="2">The sequence shown here is derived from an EMBL/GenBank/DDBJ whole genome shotgun (WGS) entry which is preliminary data.</text>
</comment>
<dbReference type="InterPro" id="IPR033469">
    <property type="entry name" value="CYTH-like_dom_sf"/>
</dbReference>
<dbReference type="GO" id="GO:0035091">
    <property type="term" value="F:phosphatidylinositol binding"/>
    <property type="evidence" value="ECO:0007669"/>
    <property type="project" value="TreeGrafter"/>
</dbReference>
<dbReference type="GO" id="GO:0070300">
    <property type="term" value="F:phosphatidic acid binding"/>
    <property type="evidence" value="ECO:0007669"/>
    <property type="project" value="TreeGrafter"/>
</dbReference>